<comment type="caution">
    <text evidence="8">The sequence shown here is derived from an EMBL/GenBank/DDBJ whole genome shotgun (WGS) entry which is preliminary data.</text>
</comment>
<keyword evidence="9" id="KW-1185">Reference proteome</keyword>
<dbReference type="EC" id="6.2.1.44" evidence="4"/>
<dbReference type="InterPro" id="IPR020845">
    <property type="entry name" value="AMP-binding_CS"/>
</dbReference>
<dbReference type="NCBIfam" id="NF004837">
    <property type="entry name" value="PRK06187.1"/>
    <property type="match status" value="1"/>
</dbReference>
<evidence type="ECO:0000256" key="1">
    <source>
        <dbReference type="ARBA" id="ARBA00006432"/>
    </source>
</evidence>
<dbReference type="EMBL" id="PDNU01000077">
    <property type="protein sequence ID" value="PHK93001.1"/>
    <property type="molecule type" value="Genomic_DNA"/>
</dbReference>
<reference evidence="8 9" key="1">
    <citation type="submission" date="2017-10" db="EMBL/GenBank/DDBJ databases">
        <authorList>
            <person name="Banno H."/>
            <person name="Chua N.-H."/>
        </authorList>
    </citation>
    <scope>NUCLEOTIDE SEQUENCE [LARGE SCALE GENOMIC DNA]</scope>
    <source>
        <strain evidence="8 9">YW11</strain>
    </source>
</reference>
<keyword evidence="2 8" id="KW-0436">Ligase</keyword>
<feature type="domain" description="AMP-binding enzyme C-terminal" evidence="7">
    <location>
        <begin position="421"/>
        <end position="497"/>
    </location>
</feature>
<evidence type="ECO:0000256" key="3">
    <source>
        <dbReference type="ARBA" id="ARBA00051915"/>
    </source>
</evidence>
<evidence type="ECO:0000259" key="7">
    <source>
        <dbReference type="Pfam" id="PF13193"/>
    </source>
</evidence>
<dbReference type="Gene3D" id="3.40.50.12780">
    <property type="entry name" value="N-terminal domain of ligase-like"/>
    <property type="match status" value="1"/>
</dbReference>
<dbReference type="FunFam" id="3.30.300.30:FF:000008">
    <property type="entry name" value="2,3-dihydroxybenzoate-AMP ligase"/>
    <property type="match status" value="1"/>
</dbReference>
<organism evidence="8 9">
    <name type="scientific">Teichococcus rhizosphaerae</name>
    <dbReference type="NCBI Taxonomy" id="1335062"/>
    <lineage>
        <taxon>Bacteria</taxon>
        <taxon>Pseudomonadati</taxon>
        <taxon>Pseudomonadota</taxon>
        <taxon>Alphaproteobacteria</taxon>
        <taxon>Acetobacterales</taxon>
        <taxon>Roseomonadaceae</taxon>
        <taxon>Roseomonas</taxon>
    </lineage>
</organism>
<evidence type="ECO:0000313" key="9">
    <source>
        <dbReference type="Proteomes" id="UP000223527"/>
    </source>
</evidence>
<protein>
    <recommendedName>
        <fullName evidence="5">3-methylmercaptopropionyl-CoA ligase</fullName>
        <ecNumber evidence="4">6.2.1.44</ecNumber>
    </recommendedName>
</protein>
<evidence type="ECO:0000256" key="5">
    <source>
        <dbReference type="ARBA" id="ARBA00067668"/>
    </source>
</evidence>
<evidence type="ECO:0000256" key="2">
    <source>
        <dbReference type="ARBA" id="ARBA00022598"/>
    </source>
</evidence>
<dbReference type="SUPFAM" id="SSF56801">
    <property type="entry name" value="Acetyl-CoA synthetase-like"/>
    <property type="match status" value="1"/>
</dbReference>
<dbReference type="CDD" id="cd17631">
    <property type="entry name" value="FACL_FadD13-like"/>
    <property type="match status" value="1"/>
</dbReference>
<dbReference type="Gene3D" id="3.30.300.30">
    <property type="match status" value="1"/>
</dbReference>
<comment type="similarity">
    <text evidence="1">Belongs to the ATP-dependent AMP-binding enzyme family.</text>
</comment>
<dbReference type="PANTHER" id="PTHR43767:SF1">
    <property type="entry name" value="NONRIBOSOMAL PEPTIDE SYNTHASE PES1 (EUROFUNG)-RELATED"/>
    <property type="match status" value="1"/>
</dbReference>
<sequence>MRLTRGIDRARQIRGDATALSYGTLNLTWHQFGDRVARLASVLRSLGTGEGDRTSILAHSSHRYVEALHAALWAGGVAAPVNSRFSRAEIAEMLRDCAPKVLIIDDAFLADAEAVLPELPERPVLLHAGEEPAPAGWLSYEAVLAATPPIEDAGRGGDDLACLFYTGGTTGQAKGVMLSHANLCTNALNISGPVGLGEHAIHLHCGPLFHLAAAGRVFAVTVFGGQHVVLPRFDPAEVLRAIARHRVTLATFVPTMINSLLAEPDLEAHDLSSLRTISYGAAPMPETLQRRLMEVLPRCGLLQSYGMTETSPVVTMLTREMHDPALGKLNSAGRAIANVDLRIADPDDRPVPRGVVGEIQVRGPTVMLGYWHRPDLTEAALRGGWMHTGDGGYLDEDGYLVVVDRLKDMIVSGGENVYSAEVENAIHRHPAVAECAVFGIPDPVWGEAVHAVVVAKDGEELTSAAVIAHCRSLIAGYKCPKAVEIQAELLPRSGVGKILKSALRAPWWADRARRIN</sequence>
<feature type="domain" description="AMP-dependent synthetase/ligase" evidence="6">
    <location>
        <begin position="12"/>
        <end position="371"/>
    </location>
</feature>
<dbReference type="PROSITE" id="PS00455">
    <property type="entry name" value="AMP_BINDING"/>
    <property type="match status" value="1"/>
</dbReference>
<evidence type="ECO:0000256" key="4">
    <source>
        <dbReference type="ARBA" id="ARBA00066616"/>
    </source>
</evidence>
<dbReference type="InterPro" id="IPR045851">
    <property type="entry name" value="AMP-bd_C_sf"/>
</dbReference>
<dbReference type="Proteomes" id="UP000223527">
    <property type="component" value="Unassembled WGS sequence"/>
</dbReference>
<proteinExistence type="inferred from homology"/>
<accession>A0A2C6Z397</accession>
<dbReference type="InterPro" id="IPR000873">
    <property type="entry name" value="AMP-dep_synth/lig_dom"/>
</dbReference>
<dbReference type="InterPro" id="IPR042099">
    <property type="entry name" value="ANL_N_sf"/>
</dbReference>
<gene>
    <name evidence="8" type="ORF">CR162_20910</name>
</gene>
<name>A0A2C6Z397_9PROT</name>
<dbReference type="Pfam" id="PF13193">
    <property type="entry name" value="AMP-binding_C"/>
    <property type="match status" value="1"/>
</dbReference>
<comment type="catalytic activity">
    <reaction evidence="3">
        <text>3-(methylsulfanyl)propanoate + ATP + CoA = 3-(methylsulfanyl)propanoyl-CoA + AMP + diphosphate</text>
        <dbReference type="Rhea" id="RHEA:43052"/>
        <dbReference type="ChEBI" id="CHEBI:30616"/>
        <dbReference type="ChEBI" id="CHEBI:33019"/>
        <dbReference type="ChEBI" id="CHEBI:49016"/>
        <dbReference type="ChEBI" id="CHEBI:57287"/>
        <dbReference type="ChEBI" id="CHEBI:82815"/>
        <dbReference type="ChEBI" id="CHEBI:456215"/>
        <dbReference type="EC" id="6.2.1.44"/>
    </reaction>
    <physiologicalReaction direction="left-to-right" evidence="3">
        <dbReference type="Rhea" id="RHEA:43053"/>
    </physiologicalReaction>
</comment>
<dbReference type="InterPro" id="IPR025110">
    <property type="entry name" value="AMP-bd_C"/>
</dbReference>
<dbReference type="OrthoDB" id="9803968at2"/>
<dbReference type="Pfam" id="PF00501">
    <property type="entry name" value="AMP-binding"/>
    <property type="match status" value="1"/>
</dbReference>
<dbReference type="AlphaFoldDB" id="A0A2C6Z397"/>
<dbReference type="GO" id="GO:0016878">
    <property type="term" value="F:acid-thiol ligase activity"/>
    <property type="evidence" value="ECO:0007669"/>
    <property type="project" value="UniProtKB-ARBA"/>
</dbReference>
<evidence type="ECO:0000259" key="6">
    <source>
        <dbReference type="Pfam" id="PF00501"/>
    </source>
</evidence>
<dbReference type="InterPro" id="IPR050237">
    <property type="entry name" value="ATP-dep_AMP-bd_enzyme"/>
</dbReference>
<dbReference type="PANTHER" id="PTHR43767">
    <property type="entry name" value="LONG-CHAIN-FATTY-ACID--COA LIGASE"/>
    <property type="match status" value="1"/>
</dbReference>
<evidence type="ECO:0000313" key="8">
    <source>
        <dbReference type="EMBL" id="PHK93001.1"/>
    </source>
</evidence>